<dbReference type="InterPro" id="IPR003594">
    <property type="entry name" value="HATPase_dom"/>
</dbReference>
<organism evidence="3 4">
    <name type="scientific">Candidatus Accumulibacter cognatus</name>
    <dbReference type="NCBI Taxonomy" id="2954383"/>
    <lineage>
        <taxon>Bacteria</taxon>
        <taxon>Pseudomonadati</taxon>
        <taxon>Pseudomonadota</taxon>
        <taxon>Betaproteobacteria</taxon>
        <taxon>Candidatus Accumulibacter</taxon>
    </lineage>
</organism>
<dbReference type="Pfam" id="PF13589">
    <property type="entry name" value="HATPase_c_3"/>
    <property type="match status" value="1"/>
</dbReference>
<dbReference type="SUPFAM" id="SSF55874">
    <property type="entry name" value="ATPase domain of HSP90 chaperone/DNA topoisomerase II/histidine kinase"/>
    <property type="match status" value="1"/>
</dbReference>
<name>A0A7D5SL11_9PROT</name>
<gene>
    <name evidence="3" type="ORF">HWD57_05980</name>
</gene>
<accession>A0A7D5SL11</accession>
<feature type="domain" description="Histidine kinase/HSP90-like ATPase" evidence="2">
    <location>
        <begin position="48"/>
        <end position="176"/>
    </location>
</feature>
<dbReference type="AlphaFoldDB" id="A0A7D5SL11"/>
<dbReference type="KEGG" id="acog:HWD57_05980"/>
<proteinExistence type="predicted"/>
<dbReference type="Proteomes" id="UP000509684">
    <property type="component" value="Chromosome"/>
</dbReference>
<dbReference type="InterPro" id="IPR036890">
    <property type="entry name" value="HATPase_C_sf"/>
</dbReference>
<dbReference type="SMART" id="SM00387">
    <property type="entry name" value="HATPase_c"/>
    <property type="match status" value="1"/>
</dbReference>
<evidence type="ECO:0000256" key="1">
    <source>
        <dbReference type="SAM" id="MobiDB-lite"/>
    </source>
</evidence>
<evidence type="ECO:0000313" key="4">
    <source>
        <dbReference type="Proteomes" id="UP000509684"/>
    </source>
</evidence>
<reference evidence="3 4" key="1">
    <citation type="journal article" date="2019" name="Microbiome">
        <title>Annotated bacterial chromosomes from frame-shift-corrected long-read metagenomic data.</title>
        <authorList>
            <person name="Arumugam K."/>
            <person name="Bagci C."/>
            <person name="Bessarab I."/>
            <person name="Beier S."/>
            <person name="Buchfink B."/>
            <person name="Gorska A."/>
            <person name="Qiu G."/>
            <person name="Huson D.H."/>
            <person name="Williams R.B.H."/>
        </authorList>
    </citation>
    <scope>NUCLEOTIDE SEQUENCE [LARGE SCALE GENOMIC DNA]</scope>
    <source>
        <strain evidence="3">SSA1</strain>
    </source>
</reference>
<dbReference type="GO" id="GO:0005524">
    <property type="term" value="F:ATP binding"/>
    <property type="evidence" value="ECO:0007669"/>
    <property type="project" value="UniProtKB-KW"/>
</dbReference>
<dbReference type="Gene3D" id="3.30.565.10">
    <property type="entry name" value="Histidine kinase-like ATPase, C-terminal domain"/>
    <property type="match status" value="1"/>
</dbReference>
<keyword evidence="3" id="KW-0067">ATP-binding</keyword>
<feature type="region of interest" description="Disordered" evidence="1">
    <location>
        <begin position="562"/>
        <end position="581"/>
    </location>
</feature>
<sequence>MPTQPPHVSEVHDELGLVASIRASHGTQDVVRTTLKTDERVIARVTDGIYRQPGSALRELISNAYDADASRVVIKTDAPRFERILVEDDGHGMGPEALAHLLLHIGGSAKRSEAGPGLGVTASNDPMRSPNGRRLIGKIGIGLFSVSQLTHSFQIITKVKGDDHRTVATVALRQYADEDLAPSHDGEKKFESGKVNIWREKAADTTSHGTTIILTSIRPQARDTLRSRDIWNAIEQNESYSESEEKLAIEPPRFHIGRVDTSGDLLKKTEGKIWALPWEKGDPPGEAFAKLVQSVWDEVEQSTPNPQLDRIFDYYLRMVWQLSLAVPLPYVEGHLFDMDVDGWADAFTLSNQPKGAAQKVDVATAPLRKKLDLHDPIGLVGGFDVFFDDLKLARPLKFKGLPATNNALKHPLVFIGKCREEFKKLPRELSGGPLAFEAYLFWTPKVAPVEHQGSLVRIHGSSGTLFDSTFMRYQVSEQTRRRQITCEIFVSEGLDSALNIDRESFNSAHPHSVYITKWLHSALRQVASAQKRLASEVREHTRGESKGAAVSEIQRVASDVWQREADDPGARPPSIELSTTGRKSEAVGESYVYARAAIVPDRPRAQTSKAKARSAILEEKLKAIAQVLASFGLLDAVPKRKQEELLKAIYEILDAPGE</sequence>
<keyword evidence="3" id="KW-0547">Nucleotide-binding</keyword>
<evidence type="ECO:0000313" key="3">
    <source>
        <dbReference type="EMBL" id="QLH49381.1"/>
    </source>
</evidence>
<dbReference type="EMBL" id="CP058708">
    <property type="protein sequence ID" value="QLH49381.1"/>
    <property type="molecule type" value="Genomic_DNA"/>
</dbReference>
<evidence type="ECO:0000259" key="2">
    <source>
        <dbReference type="SMART" id="SM00387"/>
    </source>
</evidence>
<protein>
    <submittedName>
        <fullName evidence="3">ATP-binding protein</fullName>
    </submittedName>
</protein>